<proteinExistence type="predicted"/>
<dbReference type="Gene3D" id="3.30.300.10">
    <property type="match status" value="3"/>
</dbReference>
<feature type="domain" description="S-adenosylmethionine synthetase N-terminal" evidence="8">
    <location>
        <begin position="8"/>
        <end position="77"/>
    </location>
</feature>
<dbReference type="Pfam" id="PF02772">
    <property type="entry name" value="S-AdoMet_synt_M"/>
    <property type="match status" value="1"/>
</dbReference>
<evidence type="ECO:0000256" key="4">
    <source>
        <dbReference type="ARBA" id="ARBA00022741"/>
    </source>
</evidence>
<feature type="domain" description="S-adenosylmethionine synthetase central" evidence="9">
    <location>
        <begin position="102"/>
        <end position="205"/>
    </location>
</feature>
<evidence type="ECO:0000259" key="9">
    <source>
        <dbReference type="Pfam" id="PF02772"/>
    </source>
</evidence>
<evidence type="ECO:0000256" key="6">
    <source>
        <dbReference type="ARBA" id="ARBA00022842"/>
    </source>
</evidence>
<evidence type="ECO:0000256" key="2">
    <source>
        <dbReference type="ARBA" id="ARBA00022679"/>
    </source>
</evidence>
<keyword evidence="3" id="KW-0479">Metal-binding</keyword>
<evidence type="ECO:0000256" key="7">
    <source>
        <dbReference type="ARBA" id="ARBA00022958"/>
    </source>
</evidence>
<comment type="caution">
    <text evidence="11">The sequence shown here is derived from an EMBL/GenBank/DDBJ whole genome shotgun (WGS) entry which is preliminary data.</text>
</comment>
<dbReference type="SUPFAM" id="SSF55973">
    <property type="entry name" value="S-adenosylmethionine synthetase"/>
    <property type="match status" value="3"/>
</dbReference>
<name>A0A0G1XW87_9BACT</name>
<evidence type="ECO:0000256" key="1">
    <source>
        <dbReference type="ARBA" id="ARBA00022563"/>
    </source>
</evidence>
<dbReference type="EMBL" id="LCRN01000045">
    <property type="protein sequence ID" value="KKW35231.1"/>
    <property type="molecule type" value="Genomic_DNA"/>
</dbReference>
<dbReference type="PANTHER" id="PTHR11964">
    <property type="entry name" value="S-ADENOSYLMETHIONINE SYNTHETASE"/>
    <property type="match status" value="1"/>
</dbReference>
<evidence type="ECO:0000313" key="12">
    <source>
        <dbReference type="Proteomes" id="UP000033865"/>
    </source>
</evidence>
<keyword evidence="5" id="KW-0067">ATP-binding</keyword>
<organism evidence="11 12">
    <name type="scientific">Candidatus Uhrbacteria bacterium GW2011_GWC2_53_7</name>
    <dbReference type="NCBI Taxonomy" id="1618986"/>
    <lineage>
        <taxon>Bacteria</taxon>
        <taxon>Candidatus Uhriibacteriota</taxon>
    </lineage>
</organism>
<reference evidence="11 12" key="1">
    <citation type="journal article" date="2015" name="Nature">
        <title>rRNA introns, odd ribosomes, and small enigmatic genomes across a large radiation of phyla.</title>
        <authorList>
            <person name="Brown C.T."/>
            <person name="Hug L.A."/>
            <person name="Thomas B.C."/>
            <person name="Sharon I."/>
            <person name="Castelle C.J."/>
            <person name="Singh A."/>
            <person name="Wilkins M.J."/>
            <person name="Williams K.H."/>
            <person name="Banfield J.F."/>
        </authorList>
    </citation>
    <scope>NUCLEOTIDE SEQUENCE [LARGE SCALE GENOMIC DNA]</scope>
</reference>
<keyword evidence="7" id="KW-0630">Potassium</keyword>
<dbReference type="Pfam" id="PF02773">
    <property type="entry name" value="S-AdoMet_synt_C"/>
    <property type="match status" value="1"/>
</dbReference>
<dbReference type="GO" id="GO:0006556">
    <property type="term" value="P:S-adenosylmethionine biosynthetic process"/>
    <property type="evidence" value="ECO:0007669"/>
    <property type="project" value="InterPro"/>
</dbReference>
<evidence type="ECO:0000259" key="10">
    <source>
        <dbReference type="Pfam" id="PF02773"/>
    </source>
</evidence>
<evidence type="ECO:0000313" key="11">
    <source>
        <dbReference type="EMBL" id="KKW35231.1"/>
    </source>
</evidence>
<gene>
    <name evidence="11" type="ORF">UY82_C0045G0005</name>
</gene>
<dbReference type="Pfam" id="PF00438">
    <property type="entry name" value="S-AdoMet_synt_N"/>
    <property type="match status" value="1"/>
</dbReference>
<dbReference type="InterPro" id="IPR022630">
    <property type="entry name" value="S-AdoMet_synt_C"/>
</dbReference>
<evidence type="ECO:0000256" key="5">
    <source>
        <dbReference type="ARBA" id="ARBA00022840"/>
    </source>
</evidence>
<dbReference type="GO" id="GO:0006730">
    <property type="term" value="P:one-carbon metabolic process"/>
    <property type="evidence" value="ECO:0007669"/>
    <property type="project" value="UniProtKB-KW"/>
</dbReference>
<keyword evidence="6" id="KW-0460">Magnesium</keyword>
<sequence length="351" mass="38242">MPNLKLVEAVTAGHPDKICDQIADGLLDEFLRRDPQTRASLEVLGSHGMLSVGGTVLSNADFDCSAVVRKLYEEIAGHNDVEPFVNIGMSKPAKDTKFQEGGTTIVHGYATKETREYLPRPYVIAQTLVRRMDDLRRTNPAFHFLKPHGKVQVVFDGKNVKTVILLFEPDGKVSDQEVKTKCLEQIVEPVLGSVEGVQVLVNPYASYGGGELMRGSGSTGRKTANDTYGGLIPHGVSALSGKDPHSPDRAGAYMARFVAKSLVASGLCGNALVSLGYTLGRAEPILVQATSGTGEDFTELVKAQFDFRPSEIVKRLDLAKPLYRRTACYGHFGRVDMPWEEVSDFSKIPVM</sequence>
<dbReference type="GO" id="GO:0005524">
    <property type="term" value="F:ATP binding"/>
    <property type="evidence" value="ECO:0007669"/>
    <property type="project" value="UniProtKB-KW"/>
</dbReference>
<keyword evidence="1" id="KW-0554">One-carbon metabolism</keyword>
<evidence type="ECO:0000259" key="8">
    <source>
        <dbReference type="Pfam" id="PF00438"/>
    </source>
</evidence>
<dbReference type="InterPro" id="IPR022629">
    <property type="entry name" value="S-AdoMet_synt_central"/>
</dbReference>
<accession>A0A0G1XW87</accession>
<evidence type="ECO:0000256" key="3">
    <source>
        <dbReference type="ARBA" id="ARBA00022723"/>
    </source>
</evidence>
<keyword evidence="2" id="KW-0808">Transferase</keyword>
<dbReference type="GO" id="GO:0046872">
    <property type="term" value="F:metal ion binding"/>
    <property type="evidence" value="ECO:0007669"/>
    <property type="project" value="UniProtKB-KW"/>
</dbReference>
<dbReference type="Proteomes" id="UP000033865">
    <property type="component" value="Unassembled WGS sequence"/>
</dbReference>
<dbReference type="InterPro" id="IPR022636">
    <property type="entry name" value="S-AdoMet_synthetase_sfam"/>
</dbReference>
<dbReference type="InterPro" id="IPR002133">
    <property type="entry name" value="S-AdoMet_synthetase"/>
</dbReference>
<dbReference type="AlphaFoldDB" id="A0A0G1XW87"/>
<dbReference type="GO" id="GO:0004478">
    <property type="term" value="F:methionine adenosyltransferase activity"/>
    <property type="evidence" value="ECO:0007669"/>
    <property type="project" value="InterPro"/>
</dbReference>
<feature type="domain" description="S-adenosylmethionine synthetase C-terminal" evidence="10">
    <location>
        <begin position="213"/>
        <end position="340"/>
    </location>
</feature>
<keyword evidence="4" id="KW-0547">Nucleotide-binding</keyword>
<dbReference type="PATRIC" id="fig|1618986.3.peg.492"/>
<protein>
    <submittedName>
        <fullName evidence="11">S-adenosylmethionine synthase</fullName>
    </submittedName>
</protein>
<dbReference type="InterPro" id="IPR022628">
    <property type="entry name" value="S-AdoMet_synt_N"/>
</dbReference>